<evidence type="ECO:0000313" key="2">
    <source>
        <dbReference type="EMBL" id="MBO8472702.1"/>
    </source>
</evidence>
<organism evidence="2 3">
    <name type="scientific">Candidatus Merdivivens pullicola</name>
    <dbReference type="NCBI Taxonomy" id="2840872"/>
    <lineage>
        <taxon>Bacteria</taxon>
        <taxon>Pseudomonadati</taxon>
        <taxon>Bacteroidota</taxon>
        <taxon>Bacteroidia</taxon>
        <taxon>Bacteroidales</taxon>
        <taxon>Muribaculaceae</taxon>
        <taxon>Muribaculaceae incertae sedis</taxon>
        <taxon>Candidatus Merdivivens</taxon>
    </lineage>
</organism>
<protein>
    <submittedName>
        <fullName evidence="2">Uncharacterized protein</fullName>
    </submittedName>
</protein>
<reference evidence="2" key="1">
    <citation type="submission" date="2020-10" db="EMBL/GenBank/DDBJ databases">
        <authorList>
            <person name="Gilroy R."/>
        </authorList>
    </citation>
    <scope>NUCLEOTIDE SEQUENCE</scope>
    <source>
        <strain evidence="2">B1-8020</strain>
    </source>
</reference>
<dbReference type="AlphaFoldDB" id="A0A9D9IH47"/>
<evidence type="ECO:0000256" key="1">
    <source>
        <dbReference type="SAM" id="SignalP"/>
    </source>
</evidence>
<evidence type="ECO:0000313" key="3">
    <source>
        <dbReference type="Proteomes" id="UP000823604"/>
    </source>
</evidence>
<comment type="caution">
    <text evidence="2">The sequence shown here is derived from an EMBL/GenBank/DDBJ whole genome shotgun (WGS) entry which is preliminary data.</text>
</comment>
<sequence>MKKIWLIILSVSLSVLFAAGEAEYLYEDTVPDGGTAASPSISILYDAFAGRHMVAREFLNDAVQASSNALCSARQYNSYKVSDLKTLSRITPHRYPTGHYRSRIAFSIGSGIASGYLSDYVTAILRRIII</sequence>
<gene>
    <name evidence="2" type="ORF">IAB81_03630</name>
</gene>
<accession>A0A9D9IH47</accession>
<dbReference type="Proteomes" id="UP000823604">
    <property type="component" value="Unassembled WGS sequence"/>
</dbReference>
<feature type="chain" id="PRO_5039348089" evidence="1">
    <location>
        <begin position="19"/>
        <end position="130"/>
    </location>
</feature>
<dbReference type="EMBL" id="JADIMA010000035">
    <property type="protein sequence ID" value="MBO8472702.1"/>
    <property type="molecule type" value="Genomic_DNA"/>
</dbReference>
<feature type="signal peptide" evidence="1">
    <location>
        <begin position="1"/>
        <end position="18"/>
    </location>
</feature>
<proteinExistence type="predicted"/>
<reference evidence="2" key="2">
    <citation type="journal article" date="2021" name="PeerJ">
        <title>Extensive microbial diversity within the chicken gut microbiome revealed by metagenomics and culture.</title>
        <authorList>
            <person name="Gilroy R."/>
            <person name="Ravi A."/>
            <person name="Getino M."/>
            <person name="Pursley I."/>
            <person name="Horton D.L."/>
            <person name="Alikhan N.F."/>
            <person name="Baker D."/>
            <person name="Gharbi K."/>
            <person name="Hall N."/>
            <person name="Watson M."/>
            <person name="Adriaenssens E.M."/>
            <person name="Foster-Nyarko E."/>
            <person name="Jarju S."/>
            <person name="Secka A."/>
            <person name="Antonio M."/>
            <person name="Oren A."/>
            <person name="Chaudhuri R.R."/>
            <person name="La Ragione R."/>
            <person name="Hildebrand F."/>
            <person name="Pallen M.J."/>
        </authorList>
    </citation>
    <scope>NUCLEOTIDE SEQUENCE</scope>
    <source>
        <strain evidence="2">B1-8020</strain>
    </source>
</reference>
<name>A0A9D9IH47_9BACT</name>
<keyword evidence="1" id="KW-0732">Signal</keyword>